<dbReference type="PANTHER" id="PTHR13812:SF19">
    <property type="entry name" value="KETIMINE REDUCTASE MU-CRYSTALLIN"/>
    <property type="match status" value="1"/>
</dbReference>
<dbReference type="Gene3D" id="3.40.50.720">
    <property type="entry name" value="NAD(P)-binding Rossmann-like Domain"/>
    <property type="match status" value="1"/>
</dbReference>
<protein>
    <recommendedName>
        <fullName evidence="3">Ornithine cyclodeaminase</fullName>
    </recommendedName>
</protein>
<evidence type="ECO:0008006" key="3">
    <source>
        <dbReference type="Google" id="ProtNLM"/>
    </source>
</evidence>
<dbReference type="AlphaFoldDB" id="A0A0R2P0E6"/>
<gene>
    <name evidence="1" type="ORF">ABR65_05120</name>
</gene>
<accession>A0A0R2P0E6</accession>
<dbReference type="GO" id="GO:0005737">
    <property type="term" value="C:cytoplasm"/>
    <property type="evidence" value="ECO:0007669"/>
    <property type="project" value="TreeGrafter"/>
</dbReference>
<dbReference type="EMBL" id="LIAX01000292">
    <property type="protein sequence ID" value="KRO31543.1"/>
    <property type="molecule type" value="Genomic_DNA"/>
</dbReference>
<dbReference type="PIRSF" id="PIRSF001439">
    <property type="entry name" value="CryM"/>
    <property type="match status" value="1"/>
</dbReference>
<comment type="caution">
    <text evidence="1">The sequence shown here is derived from an EMBL/GenBank/DDBJ whole genome shotgun (WGS) entry which is preliminary data.</text>
</comment>
<name>A0A0R2P0E6_9ACTN</name>
<dbReference type="InterPro" id="IPR003462">
    <property type="entry name" value="ODC_Mu_crystall"/>
</dbReference>
<proteinExistence type="predicted"/>
<dbReference type="InterPro" id="IPR023401">
    <property type="entry name" value="ODC_N"/>
</dbReference>
<evidence type="ECO:0000313" key="1">
    <source>
        <dbReference type="EMBL" id="KRO31543.1"/>
    </source>
</evidence>
<dbReference type="SUPFAM" id="SSF51735">
    <property type="entry name" value="NAD(P)-binding Rossmann-fold domains"/>
    <property type="match status" value="1"/>
</dbReference>
<feature type="non-terminal residue" evidence="1">
    <location>
        <position position="1"/>
    </location>
</feature>
<sequence>SGDWLEQEIIGAKLVNWFGDNSAKGLDTIVGLSMLFDSNTGYPLALINASYITSMRTGASGAIAAKYLAKPDAKVAVVIGTGNQALFQIAFLISALPTIQNIYIVNPRSFDKAQKFTADVSQRLKMVIEDQIDPKNKLWNLRVQAINFLASADIEKALVVADVVITATPSRGSLISKESIGPGVHINCMGADSVGKQEIDEELFSTARVFTDDLSQSISLGECQTAVRKGILNSNQIIELGDVINGVYLGRESESQVTIFDGTGISLQDISVGKLALDVAIDKNLGQVVNL</sequence>
<dbReference type="Proteomes" id="UP000054017">
    <property type="component" value="Unassembled WGS sequence"/>
</dbReference>
<evidence type="ECO:0000313" key="2">
    <source>
        <dbReference type="Proteomes" id="UP000054017"/>
    </source>
</evidence>
<dbReference type="InterPro" id="IPR036291">
    <property type="entry name" value="NAD(P)-bd_dom_sf"/>
</dbReference>
<dbReference type="Pfam" id="PF02423">
    <property type="entry name" value="OCD_Mu_crystall"/>
    <property type="match status" value="1"/>
</dbReference>
<dbReference type="PANTHER" id="PTHR13812">
    <property type="entry name" value="KETIMINE REDUCTASE MU-CRYSTALLIN"/>
    <property type="match status" value="1"/>
</dbReference>
<reference evidence="1 2" key="1">
    <citation type="submission" date="2015-10" db="EMBL/GenBank/DDBJ databases">
        <title>Metagenome-Assembled Genomes uncover a global brackish microbiome.</title>
        <authorList>
            <person name="Hugerth L.W."/>
            <person name="Larsson J."/>
            <person name="Alneberg J."/>
            <person name="Lindh M.V."/>
            <person name="Legrand C."/>
            <person name="Pinhassi J."/>
            <person name="Andersson A.F."/>
        </authorList>
    </citation>
    <scope>NUCLEOTIDE SEQUENCE [LARGE SCALE GENOMIC DNA]</scope>
    <source>
        <strain evidence="1">BACL2 MAG-121220-bin52</strain>
    </source>
</reference>
<dbReference type="Gene3D" id="3.30.1780.10">
    <property type="entry name" value="ornithine cyclodeaminase, domain 1"/>
    <property type="match status" value="1"/>
</dbReference>
<organism evidence="1 2">
    <name type="scientific">Actinobacteria bacterium BACL2 MAG-121220-bin52</name>
    <dbReference type="NCBI Taxonomy" id="1655573"/>
    <lineage>
        <taxon>Bacteria</taxon>
        <taxon>Bacillati</taxon>
        <taxon>Actinomycetota</taxon>
        <taxon>Actinomycetes</taxon>
        <taxon>Actinomycetes incertae sedis</taxon>
        <taxon>ac1 cluster</taxon>
    </lineage>
</organism>